<dbReference type="KEGG" id="apln:108744077"/>
<dbReference type="FunFam" id="1.10.405.10:FF:000003">
    <property type="entry name" value="Rab proteins geranylgeranyltransferase component A"/>
    <property type="match status" value="1"/>
</dbReference>
<dbReference type="GO" id="GO:0005092">
    <property type="term" value="F:GDP-dissociation inhibitor activity"/>
    <property type="evidence" value="ECO:0007669"/>
    <property type="project" value="InterPro"/>
</dbReference>
<dbReference type="SUPFAM" id="SSF54373">
    <property type="entry name" value="FAD-linked reductases, C-terminal domain"/>
    <property type="match status" value="1"/>
</dbReference>
<dbReference type="RefSeq" id="XP_018335207.1">
    <property type="nucleotide sequence ID" value="XM_018479705.2"/>
</dbReference>
<dbReference type="PRINTS" id="PR00891">
    <property type="entry name" value="RABGDIREP"/>
</dbReference>
<dbReference type="Gene3D" id="3.50.50.60">
    <property type="entry name" value="FAD/NAD(P)-binding domain"/>
    <property type="match status" value="1"/>
</dbReference>
<keyword evidence="7" id="KW-1185">Reference proteome</keyword>
<dbReference type="Gene3D" id="1.10.405.10">
    <property type="entry name" value="Guanine Nucleotide Dissociation Inhibitor, domain 1"/>
    <property type="match status" value="1"/>
</dbReference>
<comment type="subcellular location">
    <subcellularLocation>
        <location evidence="1 5">Cytoplasm</location>
    </subcellularLocation>
</comment>
<protein>
    <recommendedName>
        <fullName evidence="5">Rab proteins geranylgeranyltransferase component A</fullName>
    </recommendedName>
</protein>
<evidence type="ECO:0000256" key="2">
    <source>
        <dbReference type="ARBA" id="ARBA00005593"/>
    </source>
</evidence>
<dbReference type="Gene3D" id="3.30.519.10">
    <property type="entry name" value="Guanine Nucleotide Dissociation Inhibitor, domain 2"/>
    <property type="match status" value="1"/>
</dbReference>
<gene>
    <name evidence="8" type="primary">LOC108744077</name>
</gene>
<evidence type="ECO:0000256" key="6">
    <source>
        <dbReference type="SAM" id="MobiDB-lite"/>
    </source>
</evidence>
<comment type="function">
    <text evidence="5">Substrate-binding subunit (component A) of the Rab geranylgeranyltransferase (GGTase) complex. Binds unprenylated Rab proteins and presents the substrate peptide to the catalytic component B. The component A is thought to be regenerated by transferring its prenylated Rab back to the donor membrane.</text>
</comment>
<evidence type="ECO:0000256" key="4">
    <source>
        <dbReference type="ARBA" id="ARBA00022490"/>
    </source>
</evidence>
<dbReference type="GeneID" id="108744077"/>
<reference evidence="8" key="1">
    <citation type="submission" date="2025-08" db="UniProtKB">
        <authorList>
            <consortium name="RefSeq"/>
        </authorList>
    </citation>
    <scope>IDENTIFICATION</scope>
    <source>
        <tissue evidence="8">Entire body</tissue>
    </source>
</reference>
<dbReference type="InParanoid" id="A0A1W4XR02"/>
<organism evidence="7 8">
    <name type="scientific">Agrilus planipennis</name>
    <name type="common">Emerald ash borer</name>
    <name type="synonym">Agrilus marcopoli</name>
    <dbReference type="NCBI Taxonomy" id="224129"/>
    <lineage>
        <taxon>Eukaryota</taxon>
        <taxon>Metazoa</taxon>
        <taxon>Ecdysozoa</taxon>
        <taxon>Arthropoda</taxon>
        <taxon>Hexapoda</taxon>
        <taxon>Insecta</taxon>
        <taxon>Pterygota</taxon>
        <taxon>Neoptera</taxon>
        <taxon>Endopterygota</taxon>
        <taxon>Coleoptera</taxon>
        <taxon>Polyphaga</taxon>
        <taxon>Elateriformia</taxon>
        <taxon>Buprestoidea</taxon>
        <taxon>Buprestidae</taxon>
        <taxon>Agrilinae</taxon>
        <taxon>Agrilus</taxon>
    </lineage>
</organism>
<proteinExistence type="inferred from homology"/>
<dbReference type="AlphaFoldDB" id="A0A1W4XR02"/>
<dbReference type="PIRSF" id="PIRSF016550">
    <property type="entry name" value="Rab_ger_ger_transf_A_euk"/>
    <property type="match status" value="1"/>
</dbReference>
<evidence type="ECO:0000256" key="5">
    <source>
        <dbReference type="PIRNR" id="PIRNR016550"/>
    </source>
</evidence>
<dbReference type="PANTHER" id="PTHR11787">
    <property type="entry name" value="RAB GDP-DISSOCIATION INHIBITOR"/>
    <property type="match status" value="1"/>
</dbReference>
<evidence type="ECO:0000256" key="1">
    <source>
        <dbReference type="ARBA" id="ARBA00004496"/>
    </source>
</evidence>
<dbReference type="SUPFAM" id="SSF51905">
    <property type="entry name" value="FAD/NAD(P)-binding domain"/>
    <property type="match status" value="1"/>
</dbReference>
<feature type="region of interest" description="Disordered" evidence="6">
    <location>
        <begin position="528"/>
        <end position="548"/>
    </location>
</feature>
<evidence type="ECO:0000256" key="3">
    <source>
        <dbReference type="ARBA" id="ARBA00022468"/>
    </source>
</evidence>
<dbReference type="InterPro" id="IPR018203">
    <property type="entry name" value="GDP_dissociation_inhibitor"/>
</dbReference>
<dbReference type="PANTHER" id="PTHR11787:SF4">
    <property type="entry name" value="CHM, RAB ESCORT PROTEIN 1"/>
    <property type="match status" value="1"/>
</dbReference>
<dbReference type="OrthoDB" id="1923006at2759"/>
<dbReference type="GO" id="GO:0005634">
    <property type="term" value="C:nucleus"/>
    <property type="evidence" value="ECO:0007669"/>
    <property type="project" value="TreeGrafter"/>
</dbReference>
<dbReference type="GO" id="GO:0006886">
    <property type="term" value="P:intracellular protein transport"/>
    <property type="evidence" value="ECO:0007669"/>
    <property type="project" value="InterPro"/>
</dbReference>
<comment type="similarity">
    <text evidence="2 5">Belongs to the Rab GDI family.</text>
</comment>
<dbReference type="Pfam" id="PF00996">
    <property type="entry name" value="GDI"/>
    <property type="match status" value="2"/>
</dbReference>
<dbReference type="GO" id="GO:0005096">
    <property type="term" value="F:GTPase activator activity"/>
    <property type="evidence" value="ECO:0007669"/>
    <property type="project" value="UniProtKB-UniRule"/>
</dbReference>
<dbReference type="GO" id="GO:0005829">
    <property type="term" value="C:cytosol"/>
    <property type="evidence" value="ECO:0007669"/>
    <property type="project" value="TreeGrafter"/>
</dbReference>
<dbReference type="InterPro" id="IPR036188">
    <property type="entry name" value="FAD/NAD-bd_sf"/>
</dbReference>
<dbReference type="InterPro" id="IPR001738">
    <property type="entry name" value="Rab_escort"/>
</dbReference>
<dbReference type="Proteomes" id="UP000192223">
    <property type="component" value="Unplaced"/>
</dbReference>
<accession>A0A1W4XR02</accession>
<dbReference type="FunCoup" id="A0A1W4XR02">
    <property type="interactions" value="507"/>
</dbReference>
<sequence>MEGELPSEFDLIVIGTGLTESIIAAAASRIGKNVLHADSNSYYGGLWASFTLDSISKISGSTPQSESDATKECLTFGNNNFSITNIKEEWHVSEGNIEKLNECTIEDDPQQIIENENWTKNKLLALSRKFNIDLLPKLHFARGEFVELLISSNIARYSEFRSVSRVLTWLNNKLEVVPCSRSDVFSSNNVTVVEKRMLMKLLNVCLDSTDQDFAEYENKTFHAFLKDQKLTANLIHYILYAIAMGTEKTSCRDGVERIKRFLNSLGRYGKTPFLYSMYGSGEIPQAFCRLSAVFGATYALSQSLQGVVMDDKNNYKGIMCGNQQINSSKIVIGLDKAPKAFVDHIKPLRLSRGIFITDRSLLESEKEHLSLLLFPPMNDKNPVTILEMGSLTGTCPKGLYLVHMMTDQSNNPYDDLKYYVDTLFTKSAENVNIEGGDVENRPQLLWSFYFSVPVSNDFNFQKDLPNIFVCSGPDSDLDYDPSIKIAKGIFEKMYPDSEFLPRAPDPEEIVIEGDESNENEEILQKDLDEKCKQQNKQNEITEAENNEA</sequence>
<dbReference type="GO" id="GO:0005968">
    <property type="term" value="C:Rab-protein geranylgeranyltransferase complex"/>
    <property type="evidence" value="ECO:0007669"/>
    <property type="project" value="UniProtKB-UniRule"/>
</dbReference>
<dbReference type="STRING" id="224129.A0A1W4XR02"/>
<dbReference type="GO" id="GO:0007264">
    <property type="term" value="P:small GTPase-mediated signal transduction"/>
    <property type="evidence" value="ECO:0007669"/>
    <property type="project" value="UniProtKB-UniRule"/>
</dbReference>
<evidence type="ECO:0000313" key="7">
    <source>
        <dbReference type="Proteomes" id="UP000192223"/>
    </source>
</evidence>
<name>A0A1W4XR02_AGRPL</name>
<dbReference type="GO" id="GO:0016192">
    <property type="term" value="P:vesicle-mediated transport"/>
    <property type="evidence" value="ECO:0007669"/>
    <property type="project" value="TreeGrafter"/>
</dbReference>
<keyword evidence="3 5" id="KW-0343">GTPase activation</keyword>
<keyword evidence="4 5" id="KW-0963">Cytoplasm</keyword>
<dbReference type="CTD" id="37246"/>
<dbReference type="PRINTS" id="PR00893">
    <property type="entry name" value="RABESCORT"/>
</dbReference>
<evidence type="ECO:0000313" key="8">
    <source>
        <dbReference type="RefSeq" id="XP_018335207.1"/>
    </source>
</evidence>